<feature type="chain" id="PRO_5043635328" evidence="2">
    <location>
        <begin position="25"/>
        <end position="266"/>
    </location>
</feature>
<accession>A0A182IXM9</accession>
<evidence type="ECO:0000256" key="2">
    <source>
        <dbReference type="SAM" id="SignalP"/>
    </source>
</evidence>
<organism evidence="3">
    <name type="scientific">Anopheles atroparvus</name>
    <name type="common">European mosquito</name>
    <dbReference type="NCBI Taxonomy" id="41427"/>
    <lineage>
        <taxon>Eukaryota</taxon>
        <taxon>Metazoa</taxon>
        <taxon>Ecdysozoa</taxon>
        <taxon>Arthropoda</taxon>
        <taxon>Hexapoda</taxon>
        <taxon>Insecta</taxon>
        <taxon>Pterygota</taxon>
        <taxon>Neoptera</taxon>
        <taxon>Endopterygota</taxon>
        <taxon>Diptera</taxon>
        <taxon>Nematocera</taxon>
        <taxon>Culicoidea</taxon>
        <taxon>Culicidae</taxon>
        <taxon>Anophelinae</taxon>
        <taxon>Anopheles</taxon>
    </lineage>
</organism>
<protein>
    <submittedName>
        <fullName evidence="3">Uncharacterized protein</fullName>
    </submittedName>
</protein>
<feature type="signal peptide" evidence="2">
    <location>
        <begin position="1"/>
        <end position="24"/>
    </location>
</feature>
<name>A0A182IXM9_ANOAO</name>
<sequence length="266" mass="29826">MKFVQLLWWTLFLLSHQLCENGGAVESKVRNRVQKWQQRTWRARFGSALRKDWRSAFGPPKSHRRTRYGLSPEEEDFFTSDSVPNAYSNYHYRRFGASHPRARGAGGPTKDRDDGIPLSESRRPKRHARGRSELTDDLKDYLDPVDLMMLDDDPNGELFPLAQTELGQQYRAVDDEAERISFPFVPESSESDKSVLRTGIGAWFLVTGGEVLSLRIAPVTSGSSGTMPTNTSGATTGGHLLGKPPNVPEVDPLRWLVSKSGSFFKG</sequence>
<feature type="region of interest" description="Disordered" evidence="1">
    <location>
        <begin position="98"/>
        <end position="135"/>
    </location>
</feature>
<evidence type="ECO:0000313" key="3">
    <source>
        <dbReference type="EnsemblMetazoa" id="AATE007468-PA.1"/>
    </source>
</evidence>
<evidence type="ECO:0000256" key="1">
    <source>
        <dbReference type="SAM" id="MobiDB-lite"/>
    </source>
</evidence>
<proteinExistence type="predicted"/>
<dbReference type="VEuPathDB" id="VectorBase:AATE007468"/>
<dbReference type="AlphaFoldDB" id="A0A182IXM9"/>
<dbReference type="EnsemblMetazoa" id="AATE007468-RA">
    <property type="protein sequence ID" value="AATE007468-PA.1"/>
    <property type="gene ID" value="AATE007468"/>
</dbReference>
<reference evidence="3" key="1">
    <citation type="submission" date="2022-08" db="UniProtKB">
        <authorList>
            <consortium name="EnsemblMetazoa"/>
        </authorList>
    </citation>
    <scope>IDENTIFICATION</scope>
    <source>
        <strain evidence="3">EBRO</strain>
    </source>
</reference>
<keyword evidence="2" id="KW-0732">Signal</keyword>